<sequence length="810" mass="89679">MTLLDSDHTPPQSTERALQRRGALALLSLGGIAVTQRTVVAATSNDAASDETPSASRIYSTIAELRKDTTLRAGAVVRTLGYHTAGDGGEATYTISAAAAKKPADSGAVIGLDKDLQANLLPGNAVNYHMFGTKSDGKSDDGVQIKQAHEFAQRHKLPIIQRHGEFWIIKANEIPITTNVQWGNTIFHLDEKYNEKRKARFVVPNPHSAKSIKLDEAAKKSFLSRLKPGVQLIPEMAPYKNCLISIHDSGDKIGFRAGDRYKGQSWNREELFYVEEGGRILGDIAWKFKNYTSLTATPCNDSFLIIDGGGFYVSGDNPGEKYTGYYQNGFRIQRSRTKIQNQWVGLEPGKRDISMEPRSGFYNLSRVYNSTLENIRLIPWEQNRSDPKKKVGAGTYGIGGARMLNCTFRNITAEGSWVHWGVFGTNLNKNFRIEKCQLNRVDVHFHCWNLSIVDSVIGLRGISITGGGDLTIENTVQHGNVFVNFRRDFGAKWDGNIRIRNCKLIPYRDSTVVILSSRPSQFDYGYPVGCGRAIDIDNVEVDFSGFPTSTAPIWLISLAEFSTTEDGARHFFANQISARNVTVAGRQQGVRLMNIPEPYHYDLGREGSYDGIQLKPNCQMVFENILLEELPPSKPNDPEHAHFRIGNKGSTPYQDSKALYPHVRITNCPNLSAYLGGSAANLSVTDTTIDRCTAAADGPLRGSLNLQSCRLAPQVIEGTEPIYALDAELGTHLTNCTVHAPRVAGVAKPDQADRLEFIQPNKRVRFYQLNTAIGNDLLAHFKAKKIELHPNFIAMLKSHHGLESDAVAIR</sequence>
<gene>
    <name evidence="1" type="ORF">Pla52o_56720</name>
</gene>
<dbReference type="InterPro" id="IPR012334">
    <property type="entry name" value="Pectin_lyas_fold"/>
</dbReference>
<dbReference type="AlphaFoldDB" id="A0A5C6BEQ6"/>
<organism evidence="1 2">
    <name type="scientific">Novipirellula galeiformis</name>
    <dbReference type="NCBI Taxonomy" id="2528004"/>
    <lineage>
        <taxon>Bacteria</taxon>
        <taxon>Pseudomonadati</taxon>
        <taxon>Planctomycetota</taxon>
        <taxon>Planctomycetia</taxon>
        <taxon>Pirellulales</taxon>
        <taxon>Pirellulaceae</taxon>
        <taxon>Novipirellula</taxon>
    </lineage>
</organism>
<evidence type="ECO:0000313" key="1">
    <source>
        <dbReference type="EMBL" id="TWU10390.1"/>
    </source>
</evidence>
<dbReference type="InterPro" id="IPR011050">
    <property type="entry name" value="Pectin_lyase_fold/virulence"/>
</dbReference>
<dbReference type="SUPFAM" id="SSF51126">
    <property type="entry name" value="Pectin lyase-like"/>
    <property type="match status" value="1"/>
</dbReference>
<comment type="caution">
    <text evidence="1">The sequence shown here is derived from an EMBL/GenBank/DDBJ whole genome shotgun (WGS) entry which is preliminary data.</text>
</comment>
<accession>A0A5C6BEQ6</accession>
<protein>
    <submittedName>
        <fullName evidence="1">Uncharacterized protein</fullName>
    </submittedName>
</protein>
<dbReference type="Proteomes" id="UP000316304">
    <property type="component" value="Unassembled WGS sequence"/>
</dbReference>
<dbReference type="EMBL" id="SJPT01000018">
    <property type="protein sequence ID" value="TWU10390.1"/>
    <property type="molecule type" value="Genomic_DNA"/>
</dbReference>
<dbReference type="Gene3D" id="2.160.20.10">
    <property type="entry name" value="Single-stranded right-handed beta-helix, Pectin lyase-like"/>
    <property type="match status" value="1"/>
</dbReference>
<proteinExistence type="predicted"/>
<dbReference type="RefSeq" id="WP_146597543.1">
    <property type="nucleotide sequence ID" value="NZ_SJPT01000018.1"/>
</dbReference>
<evidence type="ECO:0000313" key="2">
    <source>
        <dbReference type="Proteomes" id="UP000316304"/>
    </source>
</evidence>
<keyword evidence="2" id="KW-1185">Reference proteome</keyword>
<name>A0A5C6BEQ6_9BACT</name>
<reference evidence="1 2" key="1">
    <citation type="submission" date="2019-02" db="EMBL/GenBank/DDBJ databases">
        <title>Deep-cultivation of Planctomycetes and their phenomic and genomic characterization uncovers novel biology.</title>
        <authorList>
            <person name="Wiegand S."/>
            <person name="Jogler M."/>
            <person name="Boedeker C."/>
            <person name="Pinto D."/>
            <person name="Vollmers J."/>
            <person name="Rivas-Marin E."/>
            <person name="Kohn T."/>
            <person name="Peeters S.H."/>
            <person name="Heuer A."/>
            <person name="Rast P."/>
            <person name="Oberbeckmann S."/>
            <person name="Bunk B."/>
            <person name="Jeske O."/>
            <person name="Meyerdierks A."/>
            <person name="Storesund J.E."/>
            <person name="Kallscheuer N."/>
            <person name="Luecker S."/>
            <person name="Lage O.M."/>
            <person name="Pohl T."/>
            <person name="Merkel B.J."/>
            <person name="Hornburger P."/>
            <person name="Mueller R.-W."/>
            <person name="Bruemmer F."/>
            <person name="Labrenz M."/>
            <person name="Spormann A.M."/>
            <person name="Op Den Camp H."/>
            <person name="Overmann J."/>
            <person name="Amann R."/>
            <person name="Jetten M.S.M."/>
            <person name="Mascher T."/>
            <person name="Medema M.H."/>
            <person name="Devos D.P."/>
            <person name="Kaster A.-K."/>
            <person name="Ovreas L."/>
            <person name="Rohde M."/>
            <person name="Galperin M.Y."/>
            <person name="Jogler C."/>
        </authorList>
    </citation>
    <scope>NUCLEOTIDE SEQUENCE [LARGE SCALE GENOMIC DNA]</scope>
    <source>
        <strain evidence="1 2">Pla52o</strain>
    </source>
</reference>
<dbReference type="OrthoDB" id="223372at2"/>